<dbReference type="SMART" id="SM00568">
    <property type="entry name" value="GRAM"/>
    <property type="match status" value="1"/>
</dbReference>
<keyword evidence="5" id="KW-0472">Membrane</keyword>
<evidence type="ECO:0000256" key="4">
    <source>
        <dbReference type="ARBA" id="ARBA00022989"/>
    </source>
</evidence>
<evidence type="ECO:0000313" key="10">
    <source>
        <dbReference type="Proteomes" id="UP001473302"/>
    </source>
</evidence>
<dbReference type="Gene3D" id="2.30.29.30">
    <property type="entry name" value="Pleckstrin-homology domain (PH domain)/Phosphotyrosine-binding domain (PTB)"/>
    <property type="match status" value="1"/>
</dbReference>
<dbReference type="InterPro" id="IPR051482">
    <property type="entry name" value="Cholesterol_transport"/>
</dbReference>
<feature type="compositionally biased region" description="Polar residues" evidence="7">
    <location>
        <begin position="332"/>
        <end position="349"/>
    </location>
</feature>
<evidence type="ECO:0000256" key="2">
    <source>
        <dbReference type="ARBA" id="ARBA00006582"/>
    </source>
</evidence>
<dbReference type="PROSITE" id="PS51778">
    <property type="entry name" value="VAST"/>
    <property type="match status" value="1"/>
</dbReference>
<name>A0ABP9YKC2_9FUNG</name>
<feature type="region of interest" description="Disordered" evidence="7">
    <location>
        <begin position="601"/>
        <end position="630"/>
    </location>
</feature>
<keyword evidence="6" id="KW-0175">Coiled coil</keyword>
<feature type="compositionally biased region" description="Basic and acidic residues" evidence="7">
    <location>
        <begin position="363"/>
        <end position="386"/>
    </location>
</feature>
<protein>
    <recommendedName>
        <fullName evidence="8">VASt domain-containing protein</fullName>
    </recommendedName>
</protein>
<dbReference type="CDD" id="cd13220">
    <property type="entry name" value="PH-GRAM_GRAMDC"/>
    <property type="match status" value="1"/>
</dbReference>
<proteinExistence type="inferred from homology"/>
<evidence type="ECO:0000259" key="8">
    <source>
        <dbReference type="PROSITE" id="PS51778"/>
    </source>
</evidence>
<feature type="compositionally biased region" description="Low complexity" evidence="7">
    <location>
        <begin position="82"/>
        <end position="92"/>
    </location>
</feature>
<feature type="compositionally biased region" description="Acidic residues" evidence="7">
    <location>
        <begin position="309"/>
        <end position="326"/>
    </location>
</feature>
<reference evidence="9 10" key="1">
    <citation type="submission" date="2024-04" db="EMBL/GenBank/DDBJ databases">
        <title>genome sequences of Mucor flavus KT1a and Helicostylum pulchrum KT1b strains isolated from the surface of a dry-aged beef.</title>
        <authorList>
            <person name="Toyotome T."/>
            <person name="Hosono M."/>
            <person name="Torimaru M."/>
            <person name="Fukuda K."/>
            <person name="Mikami N."/>
        </authorList>
    </citation>
    <scope>NUCLEOTIDE SEQUENCE [LARGE SCALE GENOMIC DNA]</scope>
    <source>
        <strain evidence="9 10">KT1a</strain>
    </source>
</reference>
<keyword evidence="10" id="KW-1185">Reference proteome</keyword>
<organism evidence="9 10">
    <name type="scientific">Mucor flavus</name>
    <dbReference type="NCBI Taxonomy" id="439312"/>
    <lineage>
        <taxon>Eukaryota</taxon>
        <taxon>Fungi</taxon>
        <taxon>Fungi incertae sedis</taxon>
        <taxon>Mucoromycota</taxon>
        <taxon>Mucoromycotina</taxon>
        <taxon>Mucoromycetes</taxon>
        <taxon>Mucorales</taxon>
        <taxon>Mucorineae</taxon>
        <taxon>Mucoraceae</taxon>
        <taxon>Mucor</taxon>
    </lineage>
</organism>
<sequence>MSDNSLQIINNDTKRRSHSNTISGGGPPALEIDVTRPTQIRRNSEGSPHLPPICVSEPTPIEPSVENEFFSKPVPTPANSRPSTPASDASVSPSPPDPLPKSSATAPVGGLLDSPKPRKNNTRPRGSSITSNLINEIKENATIQNLASKIKSRQSEDADERNSVDGASSVATSNVYFANAKRNQDFHALFRSVPEEDSLIEDFGCALQKEILLQGRIYISENHLCFNANIFGWVTNLVIAFADITDIEKKATAYFIPNAIQISTDTGKHFFASFLSRDQAHDLIVDIWKNARPDLANKNNTVQPAESVSSEDETDSFYDSDTEDSYSDSSSNHSGFTSKGTRSVSPSTDTRARQVSLASLPASKDEKVTENRRRAVSELPKPKLDDLNTPANDSVSKSVPAEPATESTGQDKSTEKTQVNENSECVCTDHYPTTVMEQVYGGSVEGMYNLLFNNDFMKKFLVENQKLTELTMGEWKKAEGTIVETRELSYIKPLNGAIGPKSAKCLITEEVLHKDFETFVTVLTTTSTPEVPSGGSFTCKTKTCITWAGKGKVKLLVTVLVDFTKSSWFKSAIEKASIEGQQTYYKDLDIALRSYFKEFHRTGRPESRKKRKGKRSKRPRSVIKSEPKSVPAEKKDLLATVSDAVTGLFNVIRSPNTSHLTLLCLLSMVFVNIFIARKMSYVEQQLIRLRQPVEETTQENYIKQFSRDYSRQEEQDLWDWLGRIDPDKSQVKEKIIVPTHANYNDAIMASKMAKERLDKHMMELSNMIQMAESNLEQVTKSVNEQRQKIKEE</sequence>
<comment type="caution">
    <text evidence="9">The sequence shown here is derived from an EMBL/GenBank/DDBJ whole genome shotgun (WGS) entry which is preliminary data.</text>
</comment>
<dbReference type="EMBL" id="BAABUK010000002">
    <property type="protein sequence ID" value="GAA5807310.1"/>
    <property type="molecule type" value="Genomic_DNA"/>
</dbReference>
<feature type="compositionally biased region" description="Basic residues" evidence="7">
    <location>
        <begin position="607"/>
        <end position="621"/>
    </location>
</feature>
<dbReference type="Pfam" id="PF16016">
    <property type="entry name" value="VASt"/>
    <property type="match status" value="1"/>
</dbReference>
<feature type="coiled-coil region" evidence="6">
    <location>
        <begin position="754"/>
        <end position="788"/>
    </location>
</feature>
<keyword evidence="3" id="KW-0812">Transmembrane</keyword>
<evidence type="ECO:0000256" key="1">
    <source>
        <dbReference type="ARBA" id="ARBA00004167"/>
    </source>
</evidence>
<evidence type="ECO:0000313" key="9">
    <source>
        <dbReference type="EMBL" id="GAA5807310.1"/>
    </source>
</evidence>
<dbReference type="Proteomes" id="UP001473302">
    <property type="component" value="Unassembled WGS sequence"/>
</dbReference>
<evidence type="ECO:0000256" key="5">
    <source>
        <dbReference type="ARBA" id="ARBA00023136"/>
    </source>
</evidence>
<feature type="domain" description="VASt" evidence="8">
    <location>
        <begin position="431"/>
        <end position="600"/>
    </location>
</feature>
<dbReference type="InterPro" id="IPR004182">
    <property type="entry name" value="GRAM"/>
</dbReference>
<gene>
    <name evidence="9" type="ORF">MFLAVUS_000668</name>
</gene>
<dbReference type="InterPro" id="IPR011993">
    <property type="entry name" value="PH-like_dom_sf"/>
</dbReference>
<keyword evidence="4" id="KW-1133">Transmembrane helix</keyword>
<feature type="compositionally biased region" description="Polar residues" evidence="7">
    <location>
        <begin position="405"/>
        <end position="421"/>
    </location>
</feature>
<comment type="subcellular location">
    <subcellularLocation>
        <location evidence="1">Membrane</location>
        <topology evidence="1">Single-pass membrane protein</topology>
    </subcellularLocation>
</comment>
<feature type="compositionally biased region" description="Polar residues" evidence="7">
    <location>
        <begin position="123"/>
        <end position="133"/>
    </location>
</feature>
<feature type="region of interest" description="Disordered" evidence="7">
    <location>
        <begin position="1"/>
        <end position="133"/>
    </location>
</feature>
<evidence type="ECO:0000256" key="6">
    <source>
        <dbReference type="SAM" id="Coils"/>
    </source>
</evidence>
<evidence type="ECO:0000256" key="3">
    <source>
        <dbReference type="ARBA" id="ARBA00022692"/>
    </source>
</evidence>
<feature type="compositionally biased region" description="Polar residues" evidence="7">
    <location>
        <begin position="297"/>
        <end position="308"/>
    </location>
</feature>
<feature type="compositionally biased region" description="Polar residues" evidence="7">
    <location>
        <begin position="1"/>
        <end position="11"/>
    </location>
</feature>
<accession>A0ABP9YKC2</accession>
<comment type="similarity">
    <text evidence="2">Belongs to the YSP2 family.</text>
</comment>
<dbReference type="PANTHER" id="PTHR23319">
    <property type="entry name" value="GRAM DOMAIN CONTAINING 1B, ISOFORM E"/>
    <property type="match status" value="1"/>
</dbReference>
<evidence type="ECO:0000256" key="7">
    <source>
        <dbReference type="SAM" id="MobiDB-lite"/>
    </source>
</evidence>
<dbReference type="InterPro" id="IPR031968">
    <property type="entry name" value="VASt"/>
</dbReference>
<dbReference type="Pfam" id="PF02893">
    <property type="entry name" value="GRAM"/>
    <property type="match status" value="1"/>
</dbReference>
<feature type="region of interest" description="Disordered" evidence="7">
    <location>
        <begin position="296"/>
        <end position="421"/>
    </location>
</feature>
<dbReference type="PANTHER" id="PTHR23319:SF4">
    <property type="entry name" value="GRAM DOMAIN CONTAINING 1B, ISOFORM E"/>
    <property type="match status" value="1"/>
</dbReference>